<dbReference type="AlphaFoldDB" id="A0A5B8G4H4"/>
<dbReference type="InterPro" id="IPR011990">
    <property type="entry name" value="TPR-like_helical_dom_sf"/>
</dbReference>
<dbReference type="SUPFAM" id="SSF48452">
    <property type="entry name" value="TPR-like"/>
    <property type="match status" value="1"/>
</dbReference>
<keyword evidence="1" id="KW-0677">Repeat</keyword>
<dbReference type="PANTHER" id="PTHR44858">
    <property type="entry name" value="TETRATRICOPEPTIDE REPEAT PROTEIN 6"/>
    <property type="match status" value="1"/>
</dbReference>
<evidence type="ECO:0000256" key="2">
    <source>
        <dbReference type="ARBA" id="ARBA00022803"/>
    </source>
</evidence>
<accession>A0A5B8G4H4</accession>
<dbReference type="PROSITE" id="PS50005">
    <property type="entry name" value="TPR"/>
    <property type="match status" value="2"/>
</dbReference>
<dbReference type="SMART" id="SM00028">
    <property type="entry name" value="TPR"/>
    <property type="match status" value="4"/>
</dbReference>
<evidence type="ECO:0000256" key="1">
    <source>
        <dbReference type="ARBA" id="ARBA00022737"/>
    </source>
</evidence>
<dbReference type="SUPFAM" id="SSF53756">
    <property type="entry name" value="UDP-Glycosyltransferase/glycogen phosphorylase"/>
    <property type="match status" value="1"/>
</dbReference>
<organism evidence="4 5">
    <name type="scientific">Paroceanicella profunda</name>
    <dbReference type="NCBI Taxonomy" id="2579971"/>
    <lineage>
        <taxon>Bacteria</taxon>
        <taxon>Pseudomonadati</taxon>
        <taxon>Pseudomonadota</taxon>
        <taxon>Alphaproteobacteria</taxon>
        <taxon>Rhodobacterales</taxon>
        <taxon>Paracoccaceae</taxon>
        <taxon>Paroceanicella</taxon>
    </lineage>
</organism>
<dbReference type="Gene3D" id="3.40.50.2000">
    <property type="entry name" value="Glycogen Phosphorylase B"/>
    <property type="match status" value="1"/>
</dbReference>
<dbReference type="RefSeq" id="WP_138578100.1">
    <property type="nucleotide sequence ID" value="NZ_CP040819.1"/>
</dbReference>
<keyword evidence="5" id="KW-1185">Reference proteome</keyword>
<sequence>MTTDLLPPGPKSLAGLREQAVADHRAGRLDSALAGYRAILARAPGDASMWSNLGALHRARREFTAALACQRRALELEPGRADIVNNLGNALYDEGLHEEALECRRTVARLSPGDASALQHVATSLRTMNRFTEAIAVCDEGLALAPGHAELRLQRAMARLAQGDYAGGFADFEARWDTGEITKSDPGLPEWRGEPLDGRTLLVFPEQGFGDTMLMARFLPQLKACGAGRVILVVKPPLQRLLEGIPGCDAVAVVGSRRPEADLWVPMMSLPLCLGLTPGTVPPPARLTVPDDAGARARALLAPHRGRLTVGVLWSGSLTYRANHKRSFAQERFYRLAGVPGVSLFSLYKGPLLEEFRGSPLASLVIDAGGHDRDFADTAGLIRALDLVVSMDSAVVHLAGSLGRPVWNLLHHSAYWLYGPEGATTPWYPSMRLIRQPVLDDWDSVFDTVVADLAALAAARGAARA</sequence>
<feature type="repeat" description="TPR" evidence="3">
    <location>
        <begin position="81"/>
        <end position="114"/>
    </location>
</feature>
<dbReference type="InterPro" id="IPR019734">
    <property type="entry name" value="TPR_rpt"/>
</dbReference>
<evidence type="ECO:0000256" key="3">
    <source>
        <dbReference type="PROSITE-ProRule" id="PRU00339"/>
    </source>
</evidence>
<proteinExistence type="predicted"/>
<name>A0A5B8G4H4_9RHOB</name>
<dbReference type="Pfam" id="PF13432">
    <property type="entry name" value="TPR_16"/>
    <property type="match status" value="2"/>
</dbReference>
<gene>
    <name evidence="4" type="ORF">FDP22_20325</name>
</gene>
<dbReference type="OrthoDB" id="6193797at2"/>
<dbReference type="Gene3D" id="1.25.40.10">
    <property type="entry name" value="Tetratricopeptide repeat domain"/>
    <property type="match status" value="1"/>
</dbReference>
<dbReference type="EMBL" id="CP040819">
    <property type="protein sequence ID" value="QDL94202.1"/>
    <property type="molecule type" value="Genomic_DNA"/>
</dbReference>
<dbReference type="InterPro" id="IPR050498">
    <property type="entry name" value="Ycf3"/>
</dbReference>
<protein>
    <submittedName>
        <fullName evidence="4">Tetratricopeptide repeat protein</fullName>
    </submittedName>
</protein>
<feature type="repeat" description="TPR" evidence="3">
    <location>
        <begin position="47"/>
        <end position="80"/>
    </location>
</feature>
<keyword evidence="4" id="KW-0614">Plasmid</keyword>
<keyword evidence="2 3" id="KW-0802">TPR repeat</keyword>
<geneLocation type="plasmid" evidence="5">
    <name>pd4m1a</name>
</geneLocation>
<reference evidence="4 5" key="1">
    <citation type="submission" date="2019-06" db="EMBL/GenBank/DDBJ databases">
        <title>Genome sequence of Rhodobacteraceae bacterium D4M1.</title>
        <authorList>
            <person name="Cao J."/>
        </authorList>
    </citation>
    <scope>NUCLEOTIDE SEQUENCE [LARGE SCALE GENOMIC DNA]</scope>
    <source>
        <strain evidence="4 5">D4M1</strain>
        <plasmid evidence="5">pd4m1a</plasmid>
    </source>
</reference>
<dbReference type="PANTHER" id="PTHR44858:SF1">
    <property type="entry name" value="UDP-N-ACETYLGLUCOSAMINE--PEPTIDE N-ACETYLGLUCOSAMINYLTRANSFERASE SPINDLY-RELATED"/>
    <property type="match status" value="1"/>
</dbReference>
<evidence type="ECO:0000313" key="5">
    <source>
        <dbReference type="Proteomes" id="UP000305888"/>
    </source>
</evidence>
<dbReference type="KEGG" id="ppru:FDP22_20325"/>
<evidence type="ECO:0000313" key="4">
    <source>
        <dbReference type="EMBL" id="QDL94202.1"/>
    </source>
</evidence>
<dbReference type="Proteomes" id="UP000305888">
    <property type="component" value="Plasmid pD4M1A"/>
</dbReference>